<feature type="transmembrane region" description="Helical" evidence="8">
    <location>
        <begin position="152"/>
        <end position="175"/>
    </location>
</feature>
<keyword evidence="5" id="KW-0256">Endoplasmic reticulum</keyword>
<evidence type="ECO:0000256" key="1">
    <source>
        <dbReference type="ARBA" id="ARBA00004477"/>
    </source>
</evidence>
<evidence type="ECO:0000256" key="7">
    <source>
        <dbReference type="ARBA" id="ARBA00023136"/>
    </source>
</evidence>
<name>A0ABR3QE01_9TREE</name>
<reference evidence="9 10" key="1">
    <citation type="submission" date="2023-08" db="EMBL/GenBank/DDBJ databases">
        <title>Annotated Genome Sequence of Vanrija albida AlHP1.</title>
        <authorList>
            <person name="Herzog R."/>
        </authorList>
    </citation>
    <scope>NUCLEOTIDE SEQUENCE [LARGE SCALE GENOMIC DNA]</scope>
    <source>
        <strain evidence="9 10">AlHP1</strain>
    </source>
</reference>
<dbReference type="GeneID" id="95981413"/>
<protein>
    <submittedName>
        <fullName evidence="9">Glycosylphosphatidylinositol (GPI) anchor assembly protein</fullName>
    </submittedName>
</protein>
<evidence type="ECO:0000256" key="3">
    <source>
        <dbReference type="ARBA" id="ARBA00022502"/>
    </source>
</evidence>
<comment type="caution">
    <text evidence="9">The sequence shown here is derived from an EMBL/GenBank/DDBJ whole genome shotgun (WGS) entry which is preliminary data.</text>
</comment>
<keyword evidence="3" id="KW-0337">GPI-anchor biosynthesis</keyword>
<evidence type="ECO:0000256" key="5">
    <source>
        <dbReference type="ARBA" id="ARBA00022824"/>
    </source>
</evidence>
<gene>
    <name evidence="9" type="primary">GPI11</name>
    <name evidence="9" type="ORF">Q8F55_000370</name>
</gene>
<evidence type="ECO:0000313" key="10">
    <source>
        <dbReference type="Proteomes" id="UP001565368"/>
    </source>
</evidence>
<proteinExistence type="predicted"/>
<feature type="transmembrane region" description="Helical" evidence="8">
    <location>
        <begin position="235"/>
        <end position="258"/>
    </location>
</feature>
<dbReference type="InterPro" id="IPR009580">
    <property type="entry name" value="GPI_biosynthesis_protein_Pig-F"/>
</dbReference>
<keyword evidence="10" id="KW-1185">Reference proteome</keyword>
<dbReference type="RefSeq" id="XP_069212567.1">
    <property type="nucleotide sequence ID" value="XM_069349023.1"/>
</dbReference>
<evidence type="ECO:0000256" key="4">
    <source>
        <dbReference type="ARBA" id="ARBA00022692"/>
    </source>
</evidence>
<accession>A0ABR3QE01</accession>
<evidence type="ECO:0000256" key="2">
    <source>
        <dbReference type="ARBA" id="ARBA00004687"/>
    </source>
</evidence>
<dbReference type="Pfam" id="PF06699">
    <property type="entry name" value="PIG-F"/>
    <property type="match status" value="1"/>
</dbReference>
<evidence type="ECO:0000256" key="6">
    <source>
        <dbReference type="ARBA" id="ARBA00022989"/>
    </source>
</evidence>
<feature type="transmembrane region" description="Helical" evidence="8">
    <location>
        <begin position="123"/>
        <end position="146"/>
    </location>
</feature>
<comment type="subcellular location">
    <subcellularLocation>
        <location evidence="1">Endoplasmic reticulum membrane</location>
        <topology evidence="1">Multi-pass membrane protein</topology>
    </subcellularLocation>
</comment>
<sequence length="290" mass="30324">MTEPATHAPPARPGAQSARAAAKGSFRLAPYFQSLSYLTLLLGAGLIALPRSSDFFSSAPSPAAQRSSRDRPEPAWLTPITANPTHTLAWEVAGLVVTMGWWSRKMAALWGVSPGAERLKETIATTLGAAAFFHLALVLLGAPIASRAADTALLATHLALLAATPIVYALGVPSIHDDGIAARYRLTRIVCQWAPETAAERALTAGLAGTLVGAWVGALPLALDWDRPWQAYPLTPMVGSLVGFVVAGYASWAISAYASLGADVSKYVEATAPKPKAPAAAPKKRKGKAQ</sequence>
<comment type="pathway">
    <text evidence="2">Glycolipid biosynthesis; glycosylphosphatidylinositol-anchor biosynthesis.</text>
</comment>
<evidence type="ECO:0000313" key="9">
    <source>
        <dbReference type="EMBL" id="KAL1412623.1"/>
    </source>
</evidence>
<feature type="transmembrane region" description="Helical" evidence="8">
    <location>
        <begin position="202"/>
        <end position="223"/>
    </location>
</feature>
<keyword evidence="6 8" id="KW-1133">Transmembrane helix</keyword>
<dbReference type="Proteomes" id="UP001565368">
    <property type="component" value="Unassembled WGS sequence"/>
</dbReference>
<dbReference type="EMBL" id="JBBXJM010000001">
    <property type="protein sequence ID" value="KAL1412623.1"/>
    <property type="molecule type" value="Genomic_DNA"/>
</dbReference>
<keyword evidence="7 8" id="KW-0472">Membrane</keyword>
<keyword evidence="4 8" id="KW-0812">Transmembrane</keyword>
<feature type="transmembrane region" description="Helical" evidence="8">
    <location>
        <begin position="31"/>
        <end position="49"/>
    </location>
</feature>
<organism evidence="9 10">
    <name type="scientific">Vanrija albida</name>
    <dbReference type="NCBI Taxonomy" id="181172"/>
    <lineage>
        <taxon>Eukaryota</taxon>
        <taxon>Fungi</taxon>
        <taxon>Dikarya</taxon>
        <taxon>Basidiomycota</taxon>
        <taxon>Agaricomycotina</taxon>
        <taxon>Tremellomycetes</taxon>
        <taxon>Trichosporonales</taxon>
        <taxon>Trichosporonaceae</taxon>
        <taxon>Vanrija</taxon>
    </lineage>
</organism>
<evidence type="ECO:0000256" key="8">
    <source>
        <dbReference type="SAM" id="Phobius"/>
    </source>
</evidence>